<evidence type="ECO:0000256" key="2">
    <source>
        <dbReference type="ARBA" id="ARBA00022741"/>
    </source>
</evidence>
<dbReference type="GO" id="GO:0006606">
    <property type="term" value="P:protein import into nucleus"/>
    <property type="evidence" value="ECO:0007669"/>
    <property type="project" value="TreeGrafter"/>
</dbReference>
<evidence type="ECO:0000256" key="3">
    <source>
        <dbReference type="ARBA" id="ARBA00022927"/>
    </source>
</evidence>
<dbReference type="InterPro" id="IPR002041">
    <property type="entry name" value="Ran_GTPase"/>
</dbReference>
<proteinExistence type="inferred from homology"/>
<dbReference type="OMA" id="FNAWDTA"/>
<dbReference type="InterPro" id="IPR027417">
    <property type="entry name" value="P-loop_NTPase"/>
</dbReference>
<evidence type="ECO:0000256" key="1">
    <source>
        <dbReference type="ARBA" id="ARBA00022448"/>
    </source>
</evidence>
<dbReference type="PRINTS" id="PR00627">
    <property type="entry name" value="GTPRANTC4"/>
</dbReference>
<dbReference type="GO" id="GO:0003924">
    <property type="term" value="F:GTPase activity"/>
    <property type="evidence" value="ECO:0007669"/>
    <property type="project" value="InterPro"/>
</dbReference>
<dbReference type="VEuPathDB" id="VectorBase:HLOH_044354"/>
<organism evidence="6 7">
    <name type="scientific">Haemaphysalis longicornis</name>
    <name type="common">Bush tick</name>
    <dbReference type="NCBI Taxonomy" id="44386"/>
    <lineage>
        <taxon>Eukaryota</taxon>
        <taxon>Metazoa</taxon>
        <taxon>Ecdysozoa</taxon>
        <taxon>Arthropoda</taxon>
        <taxon>Chelicerata</taxon>
        <taxon>Arachnida</taxon>
        <taxon>Acari</taxon>
        <taxon>Parasitiformes</taxon>
        <taxon>Ixodida</taxon>
        <taxon>Ixodoidea</taxon>
        <taxon>Ixodidae</taxon>
        <taxon>Haemaphysalinae</taxon>
        <taxon>Haemaphysalis</taxon>
    </lineage>
</organism>
<dbReference type="SMART" id="SM00176">
    <property type="entry name" value="RAN"/>
    <property type="match status" value="1"/>
</dbReference>
<keyword evidence="1 5" id="KW-0813">Transport</keyword>
<dbReference type="PROSITE" id="PS51419">
    <property type="entry name" value="RAB"/>
    <property type="match status" value="1"/>
</dbReference>
<dbReference type="Gene3D" id="3.40.50.300">
    <property type="entry name" value="P-loop containing nucleotide triphosphate hydrolases"/>
    <property type="match status" value="1"/>
</dbReference>
<evidence type="ECO:0000313" key="7">
    <source>
        <dbReference type="Proteomes" id="UP000821853"/>
    </source>
</evidence>
<comment type="function">
    <text evidence="5">GTP-binding protein involved in nucleocytoplasmic transport. Required for the import of protein into the nucleus and also for RNA export. Involved in chromatin condensation and control of cell cycle.</text>
</comment>
<sequence>MEPEDECGMPVFKGLIIGEGDSGKVSFMWRHITGGYLKPHIFPRIEAVNSLRFHTTHGPVTFKMLDTRGKERFDNSPREIYSGAQCAILFFDLNSRVTYQKILNHNMDIATYCGNIPVVVCGHSENLTRPKVVWPQKIAARKNWKYYEVCPKMNHNIEKPFVWLAKVLLGDPKLELVPMPAVSPPLITSEAEIMTKLKKGLKNALKHPLPDDDKEDL</sequence>
<dbReference type="SUPFAM" id="SSF52540">
    <property type="entry name" value="P-loop containing nucleoside triphosphate hydrolases"/>
    <property type="match status" value="1"/>
</dbReference>
<reference evidence="6 7" key="1">
    <citation type="journal article" date="2020" name="Cell">
        <title>Large-Scale Comparative Analyses of Tick Genomes Elucidate Their Genetic Diversity and Vector Capacities.</title>
        <authorList>
            <consortium name="Tick Genome and Microbiome Consortium (TIGMIC)"/>
            <person name="Jia N."/>
            <person name="Wang J."/>
            <person name="Shi W."/>
            <person name="Du L."/>
            <person name="Sun Y."/>
            <person name="Zhan W."/>
            <person name="Jiang J.F."/>
            <person name="Wang Q."/>
            <person name="Zhang B."/>
            <person name="Ji P."/>
            <person name="Bell-Sakyi L."/>
            <person name="Cui X.M."/>
            <person name="Yuan T.T."/>
            <person name="Jiang B.G."/>
            <person name="Yang W.F."/>
            <person name="Lam T.T."/>
            <person name="Chang Q.C."/>
            <person name="Ding S.J."/>
            <person name="Wang X.J."/>
            <person name="Zhu J.G."/>
            <person name="Ruan X.D."/>
            <person name="Zhao L."/>
            <person name="Wei J.T."/>
            <person name="Ye R.Z."/>
            <person name="Que T.C."/>
            <person name="Du C.H."/>
            <person name="Zhou Y.H."/>
            <person name="Cheng J.X."/>
            <person name="Dai P.F."/>
            <person name="Guo W.B."/>
            <person name="Han X.H."/>
            <person name="Huang E.J."/>
            <person name="Li L.F."/>
            <person name="Wei W."/>
            <person name="Gao Y.C."/>
            <person name="Liu J.Z."/>
            <person name="Shao H.Z."/>
            <person name="Wang X."/>
            <person name="Wang C.C."/>
            <person name="Yang T.C."/>
            <person name="Huo Q.B."/>
            <person name="Li W."/>
            <person name="Chen H.Y."/>
            <person name="Chen S.E."/>
            <person name="Zhou L.G."/>
            <person name="Ni X.B."/>
            <person name="Tian J.H."/>
            <person name="Sheng Y."/>
            <person name="Liu T."/>
            <person name="Pan Y.S."/>
            <person name="Xia L.Y."/>
            <person name="Li J."/>
            <person name="Zhao F."/>
            <person name="Cao W.C."/>
        </authorList>
    </citation>
    <scope>NUCLEOTIDE SEQUENCE [LARGE SCALE GENOMIC DNA]</scope>
    <source>
        <strain evidence="6">HaeL-2018</strain>
    </source>
</reference>
<keyword evidence="7" id="KW-1185">Reference proteome</keyword>
<keyword evidence="2 5" id="KW-0547">Nucleotide-binding</keyword>
<dbReference type="GO" id="GO:0005634">
    <property type="term" value="C:nucleus"/>
    <property type="evidence" value="ECO:0007669"/>
    <property type="project" value="UniProtKB-SubCell"/>
</dbReference>
<evidence type="ECO:0000256" key="5">
    <source>
        <dbReference type="RuleBase" id="RU363057"/>
    </source>
</evidence>
<dbReference type="EMBL" id="JABSTR010000001">
    <property type="protein sequence ID" value="KAH9362773.1"/>
    <property type="molecule type" value="Genomic_DNA"/>
</dbReference>
<dbReference type="InterPro" id="IPR001806">
    <property type="entry name" value="Small_GTPase"/>
</dbReference>
<gene>
    <name evidence="6" type="ORF">HPB48_005268</name>
</gene>
<dbReference type="Proteomes" id="UP000821853">
    <property type="component" value="Chromosome 1"/>
</dbReference>
<comment type="subcellular location">
    <subcellularLocation>
        <location evidence="5">Nucleus</location>
    </subcellularLocation>
</comment>
<comment type="caution">
    <text evidence="6">The sequence shown here is derived from an EMBL/GenBank/DDBJ whole genome shotgun (WGS) entry which is preliminary data.</text>
</comment>
<dbReference type="PANTHER" id="PTHR24071">
    <property type="entry name" value="RAN GTPASE"/>
    <property type="match status" value="1"/>
</dbReference>
<keyword evidence="4 5" id="KW-0342">GTP-binding</keyword>
<protein>
    <recommendedName>
        <fullName evidence="5">GTP-binding nuclear protein</fullName>
    </recommendedName>
</protein>
<dbReference type="GO" id="GO:0005525">
    <property type="term" value="F:GTP binding"/>
    <property type="evidence" value="ECO:0007669"/>
    <property type="project" value="UniProtKB-KW"/>
</dbReference>
<accession>A0A9J6FID4</accession>
<dbReference type="SMART" id="SM00175">
    <property type="entry name" value="RAB"/>
    <property type="match status" value="1"/>
</dbReference>
<keyword evidence="5" id="KW-0539">Nucleus</keyword>
<name>A0A9J6FID4_HAELO</name>
<dbReference type="PANTHER" id="PTHR24071:SF0">
    <property type="entry name" value="GTP-BINDING NUCLEAR PROTEIN RAN"/>
    <property type="match status" value="1"/>
</dbReference>
<evidence type="ECO:0000313" key="6">
    <source>
        <dbReference type="EMBL" id="KAH9362773.1"/>
    </source>
</evidence>
<keyword evidence="3 5" id="KW-0653">Protein transport</keyword>
<dbReference type="Pfam" id="PF00071">
    <property type="entry name" value="Ras"/>
    <property type="match status" value="1"/>
</dbReference>
<dbReference type="OrthoDB" id="48625at2759"/>
<dbReference type="PROSITE" id="PS51418">
    <property type="entry name" value="RAN"/>
    <property type="match status" value="1"/>
</dbReference>
<dbReference type="AlphaFoldDB" id="A0A9J6FID4"/>
<evidence type="ECO:0000256" key="4">
    <source>
        <dbReference type="ARBA" id="ARBA00023134"/>
    </source>
</evidence>
<dbReference type="GO" id="GO:0005737">
    <property type="term" value="C:cytoplasm"/>
    <property type="evidence" value="ECO:0007669"/>
    <property type="project" value="TreeGrafter"/>
</dbReference>
<comment type="similarity">
    <text evidence="5">Belongs to the small GTPase superfamily. Ran family.</text>
</comment>
<dbReference type="GO" id="GO:0000054">
    <property type="term" value="P:ribosomal subunit export from nucleus"/>
    <property type="evidence" value="ECO:0007669"/>
    <property type="project" value="TreeGrafter"/>
</dbReference>